<feature type="region of interest" description="Disordered" evidence="1">
    <location>
        <begin position="239"/>
        <end position="307"/>
    </location>
</feature>
<dbReference type="EMBL" id="BTSX01000003">
    <property type="protein sequence ID" value="GMS89966.1"/>
    <property type="molecule type" value="Genomic_DNA"/>
</dbReference>
<evidence type="ECO:0008006" key="4">
    <source>
        <dbReference type="Google" id="ProtNLM"/>
    </source>
</evidence>
<organism evidence="2 3">
    <name type="scientific">Pristionchus entomophagus</name>
    <dbReference type="NCBI Taxonomy" id="358040"/>
    <lineage>
        <taxon>Eukaryota</taxon>
        <taxon>Metazoa</taxon>
        <taxon>Ecdysozoa</taxon>
        <taxon>Nematoda</taxon>
        <taxon>Chromadorea</taxon>
        <taxon>Rhabditida</taxon>
        <taxon>Rhabditina</taxon>
        <taxon>Diplogasteromorpha</taxon>
        <taxon>Diplogasteroidea</taxon>
        <taxon>Neodiplogasteridae</taxon>
        <taxon>Pristionchus</taxon>
    </lineage>
</organism>
<comment type="caution">
    <text evidence="2">The sequence shown here is derived from an EMBL/GenBank/DDBJ whole genome shotgun (WGS) entry which is preliminary data.</text>
</comment>
<dbReference type="AlphaFoldDB" id="A0AAV5T304"/>
<sequence>PSPFLNTKALPLSISPPLVFRPLLPITCGCGGWLTISVTVIYRTCDCLPYPSTITGSVSAAQGRTTMSTFEEIAKEEISRNARIATSVACALGPTIPGLDWATVATVSGIIESLWVDDEALDLKIATAKEDMTLLRAAATISDFKEIATVHFVEAFLGLVSVVRNGGGYTAMHNGDSNGLLLNSFITPKLELNDEGESRESGENSPANSSNDAADPEDEEKPSSAFSLSVLPGHIDLSGLFGSHSPPTITNGINGQHRPPKRAAANSSMPARTEPPKKRKNHHKPSGGGNGGKVPPVQIPPDALRGGPLLPTGKRQWKCLMKNCNVSYDNLGGLGWHISAKHWSEGEFVACCLNCDKRLSCGRACSHAKRPGCTTANFAYWFDDVLDDKQKKLLHSMEANILGECPYDFCDSHIESLQNLYDHGRVTHRANGRLVFVCTGCEISMCKPSQLLKHAVRECGGAKVVTRILSPDGDDTVTTMDDE</sequence>
<evidence type="ECO:0000313" key="3">
    <source>
        <dbReference type="Proteomes" id="UP001432027"/>
    </source>
</evidence>
<evidence type="ECO:0000313" key="2">
    <source>
        <dbReference type="EMBL" id="GMS89966.1"/>
    </source>
</evidence>
<feature type="region of interest" description="Disordered" evidence="1">
    <location>
        <begin position="194"/>
        <end position="225"/>
    </location>
</feature>
<reference evidence="2" key="1">
    <citation type="submission" date="2023-10" db="EMBL/GenBank/DDBJ databases">
        <title>Genome assembly of Pristionchus species.</title>
        <authorList>
            <person name="Yoshida K."/>
            <person name="Sommer R.J."/>
        </authorList>
    </citation>
    <scope>NUCLEOTIDE SEQUENCE</scope>
    <source>
        <strain evidence="2">RS0144</strain>
    </source>
</reference>
<accession>A0AAV5T304</accession>
<feature type="compositionally biased region" description="Polar residues" evidence="1">
    <location>
        <begin position="203"/>
        <end position="212"/>
    </location>
</feature>
<name>A0AAV5T304_9BILA</name>
<proteinExistence type="predicted"/>
<keyword evidence="3" id="KW-1185">Reference proteome</keyword>
<protein>
    <recommendedName>
        <fullName evidence="4">C2H2-type domain-containing protein</fullName>
    </recommendedName>
</protein>
<dbReference type="Proteomes" id="UP001432027">
    <property type="component" value="Unassembled WGS sequence"/>
</dbReference>
<evidence type="ECO:0000256" key="1">
    <source>
        <dbReference type="SAM" id="MobiDB-lite"/>
    </source>
</evidence>
<gene>
    <name evidence="2" type="ORF">PENTCL1PPCAC_12141</name>
</gene>
<feature type="compositionally biased region" description="Polar residues" evidence="1">
    <location>
        <begin position="245"/>
        <end position="254"/>
    </location>
</feature>
<feature type="non-terminal residue" evidence="2">
    <location>
        <position position="1"/>
    </location>
</feature>